<evidence type="ECO:0000313" key="3">
    <source>
        <dbReference type="Proteomes" id="UP000826656"/>
    </source>
</evidence>
<reference evidence="2 3" key="1">
    <citation type="journal article" date="2021" name="bioRxiv">
        <title>Chromosome-scale and haplotype-resolved genome assembly of a tetraploid potato cultivar.</title>
        <authorList>
            <person name="Sun H."/>
            <person name="Jiao W.-B."/>
            <person name="Krause K."/>
            <person name="Campoy J.A."/>
            <person name="Goel M."/>
            <person name="Folz-Donahue K."/>
            <person name="Kukat C."/>
            <person name="Huettel B."/>
            <person name="Schneeberger K."/>
        </authorList>
    </citation>
    <scope>NUCLEOTIDE SEQUENCE [LARGE SCALE GENOMIC DNA]</scope>
    <source>
        <strain evidence="2">SolTubOtavaFocal</strain>
        <tissue evidence="2">Leaves</tissue>
    </source>
</reference>
<feature type="region of interest" description="Disordered" evidence="1">
    <location>
        <begin position="11"/>
        <end position="32"/>
    </location>
</feature>
<evidence type="ECO:0008006" key="4">
    <source>
        <dbReference type="Google" id="ProtNLM"/>
    </source>
</evidence>
<keyword evidence="3" id="KW-1185">Reference proteome</keyword>
<accession>A0ABQ7VMF1</accession>
<feature type="compositionally biased region" description="Low complexity" evidence="1">
    <location>
        <begin position="16"/>
        <end position="32"/>
    </location>
</feature>
<comment type="caution">
    <text evidence="2">The sequence shown here is derived from an EMBL/GenBank/DDBJ whole genome shotgun (WGS) entry which is preliminary data.</text>
</comment>
<organism evidence="2 3">
    <name type="scientific">Solanum tuberosum</name>
    <name type="common">Potato</name>
    <dbReference type="NCBI Taxonomy" id="4113"/>
    <lineage>
        <taxon>Eukaryota</taxon>
        <taxon>Viridiplantae</taxon>
        <taxon>Streptophyta</taxon>
        <taxon>Embryophyta</taxon>
        <taxon>Tracheophyta</taxon>
        <taxon>Spermatophyta</taxon>
        <taxon>Magnoliopsida</taxon>
        <taxon>eudicotyledons</taxon>
        <taxon>Gunneridae</taxon>
        <taxon>Pentapetalae</taxon>
        <taxon>asterids</taxon>
        <taxon>lamiids</taxon>
        <taxon>Solanales</taxon>
        <taxon>Solanaceae</taxon>
        <taxon>Solanoideae</taxon>
        <taxon>Solaneae</taxon>
        <taxon>Solanum</taxon>
    </lineage>
</organism>
<dbReference type="Proteomes" id="UP000826656">
    <property type="component" value="Unassembled WGS sequence"/>
</dbReference>
<dbReference type="PANTHER" id="PTHR33223:SF11">
    <property type="entry name" value="ELEMENT PROTEIN, PUTATIVE-RELATED"/>
    <property type="match status" value="1"/>
</dbReference>
<evidence type="ECO:0000313" key="2">
    <source>
        <dbReference type="EMBL" id="KAH0769033.1"/>
    </source>
</evidence>
<evidence type="ECO:0000256" key="1">
    <source>
        <dbReference type="SAM" id="MobiDB-lite"/>
    </source>
</evidence>
<name>A0ABQ7VMF1_SOLTU</name>
<protein>
    <recommendedName>
        <fullName evidence="4">Retrotransposon gag domain-containing protein</fullName>
    </recommendedName>
</protein>
<dbReference type="PANTHER" id="PTHR33223">
    <property type="entry name" value="CCHC-TYPE DOMAIN-CONTAINING PROTEIN"/>
    <property type="match status" value="1"/>
</dbReference>
<proteinExistence type="predicted"/>
<sequence>MNQGHLGELALGVRGNNNDNNQDNVNNPENVNNQENLNNQGVPHVVPARPVCDVGMVQLLHSNGQYTGFPHEDPQIHLRNFIDITNTYIPNGVSSNYVRLTLFTYSLLGAAKHWLDFEPPNSITTWDYLAKKFLILPI</sequence>
<dbReference type="EMBL" id="JAIVGD010000011">
    <property type="protein sequence ID" value="KAH0769033.1"/>
    <property type="molecule type" value="Genomic_DNA"/>
</dbReference>
<gene>
    <name evidence="2" type="ORF">KY290_013014</name>
</gene>